<feature type="region of interest" description="Disordered" evidence="1">
    <location>
        <begin position="114"/>
        <end position="148"/>
    </location>
</feature>
<evidence type="ECO:0000256" key="2">
    <source>
        <dbReference type="SAM" id="Phobius"/>
    </source>
</evidence>
<keyword evidence="2" id="KW-1133">Transmembrane helix</keyword>
<dbReference type="EMBL" id="JAUEDM010000005">
    <property type="protein sequence ID" value="KAK3315802.1"/>
    <property type="molecule type" value="Genomic_DNA"/>
</dbReference>
<reference evidence="3" key="1">
    <citation type="journal article" date="2023" name="Mol. Phylogenet. Evol.">
        <title>Genome-scale phylogeny and comparative genomics of the fungal order Sordariales.</title>
        <authorList>
            <person name="Hensen N."/>
            <person name="Bonometti L."/>
            <person name="Westerberg I."/>
            <person name="Brannstrom I.O."/>
            <person name="Guillou S."/>
            <person name="Cros-Aarteil S."/>
            <person name="Calhoun S."/>
            <person name="Haridas S."/>
            <person name="Kuo A."/>
            <person name="Mondo S."/>
            <person name="Pangilinan J."/>
            <person name="Riley R."/>
            <person name="LaButti K."/>
            <person name="Andreopoulos B."/>
            <person name="Lipzen A."/>
            <person name="Chen C."/>
            <person name="Yan M."/>
            <person name="Daum C."/>
            <person name="Ng V."/>
            <person name="Clum A."/>
            <person name="Steindorff A."/>
            <person name="Ohm R.A."/>
            <person name="Martin F."/>
            <person name="Silar P."/>
            <person name="Natvig D.O."/>
            <person name="Lalanne C."/>
            <person name="Gautier V."/>
            <person name="Ament-Velasquez S.L."/>
            <person name="Kruys A."/>
            <person name="Hutchinson M.I."/>
            <person name="Powell A.J."/>
            <person name="Barry K."/>
            <person name="Miller A.N."/>
            <person name="Grigoriev I.V."/>
            <person name="Debuchy R."/>
            <person name="Gladieux P."/>
            <person name="Hiltunen Thoren M."/>
            <person name="Johannesson H."/>
        </authorList>
    </citation>
    <scope>NUCLEOTIDE SEQUENCE</scope>
    <source>
        <strain evidence="3">CBS 118394</strain>
    </source>
</reference>
<name>A0AAE0HZL4_9PEZI</name>
<keyword evidence="2" id="KW-0812">Transmembrane</keyword>
<sequence length="348" mass="36524">MHPSPTDYMKMNHDHPLSEYGLVPPTQFLFQPARPAVGVTGSSIFRRRQLVDTCENDGHPAVAVDGVATMERPVHLRMMPTSAALWALVVQGVPECVQLETSNAVPLLAVTKTSNSATASTSTTPTPTSVSSSLTVTPSSRPSKISAPTRLASSILTTSTRAAAIPSVSPPSSTSPNNPTSSQVIISQSAIAGEESLSASASNGLPTGAQIAIGVVVPVLVILIVVALWFFVFRKPTHGVPFARLQDSDLSSFYSPTPPPDYTKKDQIVVSVVRSSVVTSVPPPANNRQPEAEDDGDSFYEMATLTDDRPGSGPLTIWSPPVGTRGGSHTDEEGVSPTSDFPGLGGFR</sequence>
<evidence type="ECO:0000256" key="1">
    <source>
        <dbReference type="SAM" id="MobiDB-lite"/>
    </source>
</evidence>
<accession>A0AAE0HZL4</accession>
<reference evidence="3" key="2">
    <citation type="submission" date="2023-06" db="EMBL/GenBank/DDBJ databases">
        <authorList>
            <consortium name="Lawrence Berkeley National Laboratory"/>
            <person name="Haridas S."/>
            <person name="Hensen N."/>
            <person name="Bonometti L."/>
            <person name="Westerberg I."/>
            <person name="Brannstrom I.O."/>
            <person name="Guillou S."/>
            <person name="Cros-Aarteil S."/>
            <person name="Calhoun S."/>
            <person name="Kuo A."/>
            <person name="Mondo S."/>
            <person name="Pangilinan J."/>
            <person name="Riley R."/>
            <person name="Labutti K."/>
            <person name="Andreopoulos B."/>
            <person name="Lipzen A."/>
            <person name="Chen C."/>
            <person name="Yanf M."/>
            <person name="Daum C."/>
            <person name="Ng V."/>
            <person name="Clum A."/>
            <person name="Steindorff A."/>
            <person name="Ohm R."/>
            <person name="Martin F."/>
            <person name="Silar P."/>
            <person name="Natvig D."/>
            <person name="Lalanne C."/>
            <person name="Gautier V."/>
            <person name="Ament-Velasquez S.L."/>
            <person name="Kruys A."/>
            <person name="Hutchinson M.I."/>
            <person name="Powell A.J."/>
            <person name="Barry K."/>
            <person name="Miller A.N."/>
            <person name="Grigoriev I.V."/>
            <person name="Debuchy R."/>
            <person name="Gladieux P."/>
            <person name="Thoren M.H."/>
            <person name="Johannesson H."/>
        </authorList>
    </citation>
    <scope>NUCLEOTIDE SEQUENCE</scope>
    <source>
        <strain evidence="3">CBS 118394</strain>
    </source>
</reference>
<dbReference type="Proteomes" id="UP001283341">
    <property type="component" value="Unassembled WGS sequence"/>
</dbReference>
<evidence type="ECO:0000313" key="3">
    <source>
        <dbReference type="EMBL" id="KAK3315802.1"/>
    </source>
</evidence>
<keyword evidence="2" id="KW-0472">Membrane</keyword>
<evidence type="ECO:0000313" key="4">
    <source>
        <dbReference type="Proteomes" id="UP001283341"/>
    </source>
</evidence>
<dbReference type="AlphaFoldDB" id="A0AAE0HZL4"/>
<keyword evidence="4" id="KW-1185">Reference proteome</keyword>
<organism evidence="3 4">
    <name type="scientific">Apodospora peruviana</name>
    <dbReference type="NCBI Taxonomy" id="516989"/>
    <lineage>
        <taxon>Eukaryota</taxon>
        <taxon>Fungi</taxon>
        <taxon>Dikarya</taxon>
        <taxon>Ascomycota</taxon>
        <taxon>Pezizomycotina</taxon>
        <taxon>Sordariomycetes</taxon>
        <taxon>Sordariomycetidae</taxon>
        <taxon>Sordariales</taxon>
        <taxon>Lasiosphaeriaceae</taxon>
        <taxon>Apodospora</taxon>
    </lineage>
</organism>
<feature type="compositionally biased region" description="Low complexity" evidence="1">
    <location>
        <begin position="114"/>
        <end position="140"/>
    </location>
</feature>
<comment type="caution">
    <text evidence="3">The sequence shown here is derived from an EMBL/GenBank/DDBJ whole genome shotgun (WGS) entry which is preliminary data.</text>
</comment>
<feature type="transmembrane region" description="Helical" evidence="2">
    <location>
        <begin position="211"/>
        <end position="232"/>
    </location>
</feature>
<protein>
    <recommendedName>
        <fullName evidence="5">Mid2 domain-containing protein</fullName>
    </recommendedName>
</protein>
<evidence type="ECO:0008006" key="5">
    <source>
        <dbReference type="Google" id="ProtNLM"/>
    </source>
</evidence>
<feature type="region of interest" description="Disordered" evidence="1">
    <location>
        <begin position="309"/>
        <end position="348"/>
    </location>
</feature>
<gene>
    <name evidence="3" type="ORF">B0H66DRAFT_592097</name>
</gene>
<proteinExistence type="predicted"/>